<proteinExistence type="predicted"/>
<protein>
    <submittedName>
        <fullName evidence="1">Uncharacterized protein</fullName>
    </submittedName>
</protein>
<gene>
    <name evidence="1" type="ORF">WLH_04302</name>
</gene>
<dbReference type="AlphaFoldDB" id="A0A192CHB8"/>
<evidence type="ECO:0000313" key="2">
    <source>
        <dbReference type="Proteomes" id="UP000183316"/>
    </source>
</evidence>
<dbReference type="EMBL" id="CP015085">
    <property type="protein sequence ID" value="ANK05563.1"/>
    <property type="molecule type" value="Genomic_DNA"/>
</dbReference>
<dbReference type="PATRIC" id="fig|941280.3.peg.4273"/>
<accession>A0A192CHB8</accession>
<organism evidence="1 2">
    <name type="scientific">Escherichia coli O25b:H4</name>
    <dbReference type="NCBI Taxonomy" id="941280"/>
    <lineage>
        <taxon>Bacteria</taxon>
        <taxon>Pseudomonadati</taxon>
        <taxon>Pseudomonadota</taxon>
        <taxon>Gammaproteobacteria</taxon>
        <taxon>Enterobacterales</taxon>
        <taxon>Enterobacteriaceae</taxon>
        <taxon>Escherichia</taxon>
    </lineage>
</organism>
<name>A0A192CHB8_ECO25</name>
<reference evidence="1 2" key="1">
    <citation type="submission" date="2016-03" db="EMBL/GenBank/DDBJ databases">
        <title>Genome Sequence and Comparative Pathogenic Determinants of Uropathogenic Escherichia coli O25b:H4, a Clinical Isolate from Saudi Arabia.</title>
        <authorList>
            <person name="Alyamani E.A.J."/>
            <person name="Khiyami M.A."/>
            <person name="Booq R.Y."/>
            <person name="Bahwerth F.S."/>
            <person name="Vaisvil B."/>
            <person name="Schmitt D.P."/>
            <person name="Kapatral V."/>
        </authorList>
    </citation>
    <scope>NUCLEOTIDE SEQUENCE [LARGE SCALE GENOMIC DNA]</scope>
    <source>
        <strain evidence="1 2">O25b:H4</strain>
    </source>
</reference>
<dbReference type="Proteomes" id="UP000183316">
    <property type="component" value="Chromosome"/>
</dbReference>
<sequence>MLQKIGYMEEDNIIEKKPWRGIPPEYTDRWREIYNNAAPEEGMHLSDACPVCGDTELYRYYSLLKTQPRLLGGIMYKGPGSYWEWCGSCRSYEHMSGYVPISWVVELSGIDHSKLTAIPDMIDIARHKNHYFS</sequence>
<evidence type="ECO:0000313" key="1">
    <source>
        <dbReference type="EMBL" id="ANK05563.1"/>
    </source>
</evidence>